<dbReference type="RefSeq" id="WP_037326381.1">
    <property type="nucleotide sequence ID" value="NZ_JRMW01000019.1"/>
</dbReference>
<evidence type="ECO:0000256" key="3">
    <source>
        <dbReference type="ARBA" id="ARBA00023295"/>
    </source>
</evidence>
<comment type="caution">
    <text evidence="7">The sequence shown here is derived from an EMBL/GenBank/DDBJ whole genome shotgun (WGS) entry which is preliminary data.</text>
</comment>
<dbReference type="GO" id="GO:0019512">
    <property type="term" value="P:lactose catabolic process via tagatose-6-phosphate"/>
    <property type="evidence" value="ECO:0007669"/>
    <property type="project" value="InterPro"/>
</dbReference>
<dbReference type="Gene3D" id="3.20.20.80">
    <property type="entry name" value="Glycosidases"/>
    <property type="match status" value="1"/>
</dbReference>
<dbReference type="OrthoDB" id="9765195at2"/>
<protein>
    <recommendedName>
        <fullName evidence="6">6-phospho-beta-galactosidase</fullName>
        <ecNumber evidence="6">3.2.1.85</ecNumber>
    </recommendedName>
</protein>
<sequence>MKFKDDFIFGGATAAYQCEGATKEDGKGLVCWDVFYEENNLYNPDPASGFYHEYKQDIDNCVKFGINGIRVSIAWTRIFPEGSGKVNQKGVDHYHELFKYCLDNNVEPFVTLHHFDTPFELNKNGDFTDEKVREDYLNYAKFCLDEFSEVKKWASFNEIWPWSVNQFITGTFPPGNKYRFDLAVENIHGMLTCHAKALNYFKDNNKEGEFGVIHSLETYYSIDENPENIEAAKRYDAIANGLCIEAVLAGGYSKETLDRVNYILEVNGFDKFVPNQADLAEIKKASPRIDFLGINSYQAHWMKEYNGENLHIHNGTGDKGSFKSQLKGMGEEVKRDDIPKTDWDWSIYPQGLYDMIMRVSAYDNCKKIYITENGLGLKEELNSEKTVNDDARIDYVRDHLKAVLKANENGANVAGYFLWSLMDMFSWSNGYNKRYGFFFVDFDTLERYPKKSAYWWKELTESKELN</sequence>
<comment type="pathway">
    <text evidence="6">Carbohydrate metabolism; lactose degradation; D-galactose 6-phosphate and beta-D-glucose from lactose 6-phosphate: step 1/1.</text>
</comment>
<evidence type="ECO:0000313" key="8">
    <source>
        <dbReference type="Proteomes" id="UP000029579"/>
    </source>
</evidence>
<dbReference type="NCBIfam" id="NF010036">
    <property type="entry name" value="PRK13511.1"/>
    <property type="match status" value="1"/>
</dbReference>
<dbReference type="SUPFAM" id="SSF51445">
    <property type="entry name" value="(Trans)glycosidases"/>
    <property type="match status" value="1"/>
</dbReference>
<dbReference type="GO" id="GO:0033920">
    <property type="term" value="F:6-phospho-beta-galactosidase activity"/>
    <property type="evidence" value="ECO:0007669"/>
    <property type="project" value="UniProtKB-EC"/>
</dbReference>
<feature type="active site" description="Nucleophile" evidence="4">
    <location>
        <position position="372"/>
    </location>
</feature>
<dbReference type="PANTHER" id="PTHR10353">
    <property type="entry name" value="GLYCOSYL HYDROLASE"/>
    <property type="match status" value="1"/>
</dbReference>
<dbReference type="eggNOG" id="COG2723">
    <property type="taxonomic scope" value="Bacteria"/>
</dbReference>
<dbReference type="PRINTS" id="PR00131">
    <property type="entry name" value="GLHYDRLASE1"/>
</dbReference>
<dbReference type="PROSITE" id="PS00653">
    <property type="entry name" value="GLYCOSYL_HYDROL_F1_2"/>
    <property type="match status" value="1"/>
</dbReference>
<dbReference type="InterPro" id="IPR018120">
    <property type="entry name" value="Glyco_hydro_1_AS"/>
</dbReference>
<accession>A0A095X5H1</accession>
<evidence type="ECO:0000256" key="5">
    <source>
        <dbReference type="RuleBase" id="RU004468"/>
    </source>
</evidence>
<evidence type="ECO:0000313" key="7">
    <source>
        <dbReference type="EMBL" id="KGF05098.1"/>
    </source>
</evidence>
<proteinExistence type="inferred from homology"/>
<dbReference type="Pfam" id="PF00232">
    <property type="entry name" value="Glyco_hydro_1"/>
    <property type="match status" value="1"/>
</dbReference>
<comment type="similarity">
    <text evidence="1">Belongs to the glycosyl hydrolase 1 family.</text>
</comment>
<dbReference type="NCBIfam" id="TIGR01233">
    <property type="entry name" value="lacG"/>
    <property type="match status" value="1"/>
</dbReference>
<reference evidence="7 8" key="1">
    <citation type="submission" date="2014-07" db="EMBL/GenBank/DDBJ databases">
        <authorList>
            <person name="McCorrison J."/>
            <person name="Sanka R."/>
            <person name="Torralba M."/>
            <person name="Gillis M."/>
            <person name="Haft D.H."/>
            <person name="Methe B."/>
            <person name="Sutton G."/>
            <person name="Nelson K.E."/>
        </authorList>
    </citation>
    <scope>NUCLEOTIDE SEQUENCE [LARGE SCALE GENOMIC DNA]</scope>
    <source>
        <strain evidence="7 8">S7-1-13</strain>
    </source>
</reference>
<dbReference type="UniPathway" id="UPA00542">
    <property type="reaction ID" value="UER00605"/>
</dbReference>
<dbReference type="PROSITE" id="PS00572">
    <property type="entry name" value="GLYCOSYL_HYDROL_F1_1"/>
    <property type="match status" value="1"/>
</dbReference>
<organism evidence="7 8">
    <name type="scientific">Anaerococcus lactolyticus S7-1-13</name>
    <dbReference type="NCBI Taxonomy" id="1284686"/>
    <lineage>
        <taxon>Bacteria</taxon>
        <taxon>Bacillati</taxon>
        <taxon>Bacillota</taxon>
        <taxon>Tissierellia</taxon>
        <taxon>Tissierellales</taxon>
        <taxon>Peptoniphilaceae</taxon>
        <taxon>Anaerococcus</taxon>
    </lineage>
</organism>
<dbReference type="InterPro" id="IPR005928">
    <property type="entry name" value="6P-beta-galactosidase"/>
</dbReference>
<name>A0A095X5H1_9FIRM</name>
<evidence type="ECO:0000256" key="4">
    <source>
        <dbReference type="PROSITE-ProRule" id="PRU10055"/>
    </source>
</evidence>
<dbReference type="InterPro" id="IPR033132">
    <property type="entry name" value="GH_1_N_CS"/>
</dbReference>
<dbReference type="EC" id="3.2.1.85" evidence="6"/>
<dbReference type="PANTHER" id="PTHR10353:SF36">
    <property type="entry name" value="LP05116P"/>
    <property type="match status" value="1"/>
</dbReference>
<dbReference type="InterPro" id="IPR001360">
    <property type="entry name" value="Glyco_hydro_1"/>
</dbReference>
<dbReference type="GO" id="GO:0008422">
    <property type="term" value="F:beta-glucosidase activity"/>
    <property type="evidence" value="ECO:0007669"/>
    <property type="project" value="TreeGrafter"/>
</dbReference>
<dbReference type="AlphaFoldDB" id="A0A095X5H1"/>
<dbReference type="InterPro" id="IPR017853">
    <property type="entry name" value="GH"/>
</dbReference>
<dbReference type="Proteomes" id="UP000029579">
    <property type="component" value="Unassembled WGS sequence"/>
</dbReference>
<dbReference type="GO" id="GO:0005829">
    <property type="term" value="C:cytosol"/>
    <property type="evidence" value="ECO:0007669"/>
    <property type="project" value="TreeGrafter"/>
</dbReference>
<gene>
    <name evidence="7" type="ORF">HMPREF1630_01440</name>
</gene>
<evidence type="ECO:0000256" key="2">
    <source>
        <dbReference type="ARBA" id="ARBA00022801"/>
    </source>
</evidence>
<evidence type="ECO:0000256" key="6">
    <source>
        <dbReference type="RuleBase" id="RU004469"/>
    </source>
</evidence>
<keyword evidence="2 5" id="KW-0378">Hydrolase</keyword>
<dbReference type="EMBL" id="JRMW01000019">
    <property type="protein sequence ID" value="KGF05098.1"/>
    <property type="molecule type" value="Genomic_DNA"/>
</dbReference>
<comment type="catalytic activity">
    <reaction evidence="6">
        <text>a 6-phospho-beta-D-galactoside + H2O = D-galactose 6-phosphate + an alcohol</text>
        <dbReference type="Rhea" id="RHEA:24568"/>
        <dbReference type="ChEBI" id="CHEBI:15377"/>
        <dbReference type="ChEBI" id="CHEBI:30879"/>
        <dbReference type="ChEBI" id="CHEBI:58534"/>
        <dbReference type="ChEBI" id="CHEBI:91004"/>
        <dbReference type="EC" id="3.2.1.85"/>
    </reaction>
</comment>
<dbReference type="FunFam" id="3.20.20.80:FF:000004">
    <property type="entry name" value="Beta-glucosidase 6-phospho-beta-glucosidase"/>
    <property type="match status" value="1"/>
</dbReference>
<keyword evidence="3 5" id="KW-0326">Glycosidase</keyword>
<evidence type="ECO:0000256" key="1">
    <source>
        <dbReference type="ARBA" id="ARBA00010838"/>
    </source>
</evidence>